<dbReference type="SUPFAM" id="SSF88659">
    <property type="entry name" value="Sigma3 and sigma4 domains of RNA polymerase sigma factors"/>
    <property type="match status" value="1"/>
</dbReference>
<dbReference type="AlphaFoldDB" id="A0A2S9Q657"/>
<dbReference type="GO" id="GO:0006352">
    <property type="term" value="P:DNA-templated transcription initiation"/>
    <property type="evidence" value="ECO:0007669"/>
    <property type="project" value="InterPro"/>
</dbReference>
<dbReference type="InterPro" id="IPR013249">
    <property type="entry name" value="RNA_pol_sigma70_r4_t2"/>
</dbReference>
<sequence length="712" mass="75755">MANKMALSKKNAMAKPGQAELADVIPLRYGDDPYVWACWLYYEDGRTQGDIAEIMGISRATVNSYLAEARSRGIVSISIEPARLSSLVVAQELKQHFGLTDCLVVPDDDGSRTLIDRLGAAGAQAVAKLLKSGDTVAVAWGRTVLSIAENLHISNLQDVTVVQATGGTRAGFAYTPELCAAALAKATNAQLINITAPAIVSNAQVKSAFLDEPVIAEQFHSLTRANKALFGISSLRPNSTIHTSGFFEDVSIQDYLARNAVGVIAGRFIDAHGHPVSGPLDDRTIGISLDRLRDSDMRIAVAGGFDKVPAILAALRGGYVSVLITDAATGRGILHADGVAQIHSKPAQRLRQEPSAVPPSHNRTHIKKFLNNPDDVVDEMLDGVIKAHAAHVAPINGSKRALVARHGPRAGKVGLVIGGGSGHEPCFLGYVGKGLADAVAIGNVFSSPPPVPILECAKAASGGAGVLFVYGNYVGDVMNFEMAAELAQEANIPTRTVLTTDDISSSPVEDRDGRRGVAGNFFVFKIAGAACDRGLSLEECEAIARKANRRTYTMGVALEPCSLPQTRRHNFEIGPDEMEIGMGIHGERGVIREKMMQADEIVDRIMDRVFSEMAAGPGDQVAVLVNSFGSTPLMELYILFKRVEERLSAKRISIAANWVGHYCTSLDMNGASISILHLDQELSDLLSHPCDTAFLRVTAKGAPPAGPLPAVQ</sequence>
<evidence type="ECO:0000313" key="3">
    <source>
        <dbReference type="Proteomes" id="UP000237682"/>
    </source>
</evidence>
<dbReference type="Pfam" id="PF08281">
    <property type="entry name" value="Sigma70_r4_2"/>
    <property type="match status" value="1"/>
</dbReference>
<reference evidence="2 3" key="1">
    <citation type="submission" date="2018-02" db="EMBL/GenBank/DDBJ databases">
        <title>Whole genome sequencing of endophytic bacterium.</title>
        <authorList>
            <person name="Eedara R."/>
            <person name="Podile A.R."/>
        </authorList>
    </citation>
    <scope>NUCLEOTIDE SEQUENCE [LARGE SCALE GENOMIC DNA]</scope>
    <source>
        <strain evidence="2 3">RP1T</strain>
    </source>
</reference>
<gene>
    <name evidence="2" type="ORF">C5L14_25270</name>
</gene>
<keyword evidence="2" id="KW-0418">Kinase</keyword>
<dbReference type="GO" id="GO:0030246">
    <property type="term" value="F:carbohydrate binding"/>
    <property type="evidence" value="ECO:0007669"/>
    <property type="project" value="InterPro"/>
</dbReference>
<dbReference type="Gene3D" id="3.30.1180.20">
    <property type="entry name" value="Dihydroxyacetone kinase, domain 2"/>
    <property type="match status" value="1"/>
</dbReference>
<dbReference type="InterPro" id="IPR013324">
    <property type="entry name" value="RNA_pol_sigma_r3/r4-like"/>
</dbReference>
<dbReference type="Proteomes" id="UP000237682">
    <property type="component" value="Unassembled WGS sequence"/>
</dbReference>
<dbReference type="InterPro" id="IPR050861">
    <property type="entry name" value="Dihydroxyacetone_Kinase"/>
</dbReference>
<dbReference type="InterPro" id="IPR004006">
    <property type="entry name" value="DhaK_dom"/>
</dbReference>
<dbReference type="PANTHER" id="PTHR28629:SF4">
    <property type="entry name" value="TRIOKINASE_FMN CYCLASE"/>
    <property type="match status" value="1"/>
</dbReference>
<dbReference type="Gene3D" id="3.40.50.1360">
    <property type="match status" value="1"/>
</dbReference>
<dbReference type="InterPro" id="IPR007324">
    <property type="entry name" value="Sugar-bd_dom_put"/>
</dbReference>
<dbReference type="GO" id="GO:0003677">
    <property type="term" value="F:DNA binding"/>
    <property type="evidence" value="ECO:0007669"/>
    <property type="project" value="InterPro"/>
</dbReference>
<dbReference type="GO" id="GO:0019563">
    <property type="term" value="P:glycerol catabolic process"/>
    <property type="evidence" value="ECO:0007669"/>
    <property type="project" value="TreeGrafter"/>
</dbReference>
<dbReference type="FunFam" id="3.40.50.10440:FF:000001">
    <property type="entry name" value="Dihydroxyacetone kinase, DhaK subunit"/>
    <property type="match status" value="1"/>
</dbReference>
<accession>A0A2S9Q657</accession>
<dbReference type="Pfam" id="PF02733">
    <property type="entry name" value="Dak1"/>
    <property type="match status" value="1"/>
</dbReference>
<proteinExistence type="predicted"/>
<keyword evidence="2" id="KW-0808">Transferase</keyword>
<dbReference type="GO" id="GO:0016987">
    <property type="term" value="F:sigma factor activity"/>
    <property type="evidence" value="ECO:0007669"/>
    <property type="project" value="InterPro"/>
</dbReference>
<dbReference type="Gene3D" id="3.40.50.10440">
    <property type="entry name" value="Dihydroxyacetone kinase, domain 1"/>
    <property type="match status" value="1"/>
</dbReference>
<dbReference type="InterPro" id="IPR037171">
    <property type="entry name" value="NagB/RpiA_transferase-like"/>
</dbReference>
<evidence type="ECO:0000313" key="2">
    <source>
        <dbReference type="EMBL" id="PRH84843.1"/>
    </source>
</evidence>
<dbReference type="SUPFAM" id="SSF82549">
    <property type="entry name" value="DAK1/DegV-like"/>
    <property type="match status" value="1"/>
</dbReference>
<feature type="domain" description="DhaK" evidence="1">
    <location>
        <begin position="372"/>
        <end position="695"/>
    </location>
</feature>
<dbReference type="Gene3D" id="1.10.10.60">
    <property type="entry name" value="Homeodomain-like"/>
    <property type="match status" value="1"/>
</dbReference>
<dbReference type="PANTHER" id="PTHR28629">
    <property type="entry name" value="TRIOKINASE/FMN CYCLASE"/>
    <property type="match status" value="1"/>
</dbReference>
<evidence type="ECO:0000259" key="1">
    <source>
        <dbReference type="PROSITE" id="PS51481"/>
    </source>
</evidence>
<dbReference type="GO" id="GO:0004371">
    <property type="term" value="F:glycerone kinase activity"/>
    <property type="evidence" value="ECO:0007669"/>
    <property type="project" value="InterPro"/>
</dbReference>
<organism evidence="2 3">
    <name type="scientific">Labrys okinawensis</name>
    <dbReference type="NCBI Taxonomy" id="346911"/>
    <lineage>
        <taxon>Bacteria</taxon>
        <taxon>Pseudomonadati</taxon>
        <taxon>Pseudomonadota</taxon>
        <taxon>Alphaproteobacteria</taxon>
        <taxon>Hyphomicrobiales</taxon>
        <taxon>Xanthobacteraceae</taxon>
        <taxon>Labrys</taxon>
    </lineage>
</organism>
<comment type="caution">
    <text evidence="2">The sequence shown here is derived from an EMBL/GenBank/DDBJ whole genome shotgun (WGS) entry which is preliminary data.</text>
</comment>
<dbReference type="Pfam" id="PF04198">
    <property type="entry name" value="Sugar-bind"/>
    <property type="match status" value="1"/>
</dbReference>
<dbReference type="PROSITE" id="PS51481">
    <property type="entry name" value="DHAK"/>
    <property type="match status" value="1"/>
</dbReference>
<dbReference type="GO" id="GO:0005829">
    <property type="term" value="C:cytosol"/>
    <property type="evidence" value="ECO:0007669"/>
    <property type="project" value="TreeGrafter"/>
</dbReference>
<keyword evidence="3" id="KW-1185">Reference proteome</keyword>
<protein>
    <submittedName>
        <fullName evidence="2">Dihydroxyacetone kinase subunit DhaK</fullName>
    </submittedName>
</protein>
<dbReference type="SUPFAM" id="SSF100950">
    <property type="entry name" value="NagB/RpiA/CoA transferase-like"/>
    <property type="match status" value="1"/>
</dbReference>
<name>A0A2S9Q657_9HYPH</name>
<dbReference type="OrthoDB" id="9806345at2"/>
<dbReference type="EMBL" id="PUEJ01000011">
    <property type="protein sequence ID" value="PRH84843.1"/>
    <property type="molecule type" value="Genomic_DNA"/>
</dbReference>